<sequence>MGSEQNDGTSFSPSEPKLCVKGCGFFGSPSNMNLCSKCYRDIRATEEQTASAKAAVEKSLNPNKPKIQPQQSQEITSGVLESGSSSSSTTSGGDSAAAPLDPPKSTATRCLSCNKKVGVTGFKCKCGSTFCGTHRYPETHECEFDFKGVAREAIAKANPVVKADKVERI</sequence>
<evidence type="ECO:0000256" key="6">
    <source>
        <dbReference type="SAM" id="MobiDB-lite"/>
    </source>
</evidence>
<evidence type="ECO:0000256" key="3">
    <source>
        <dbReference type="ARBA" id="ARBA00022771"/>
    </source>
</evidence>
<evidence type="ECO:0000256" key="2">
    <source>
        <dbReference type="ARBA" id="ARBA00022723"/>
    </source>
</evidence>
<evidence type="ECO:0000256" key="1">
    <source>
        <dbReference type="ARBA" id="ARBA00003732"/>
    </source>
</evidence>
<keyword evidence="4" id="KW-0862">Zinc</keyword>
<dbReference type="FunFam" id="1.20.5.4770:FF:000008">
    <property type="entry name" value="Zinc finger A20 and AN1 domain-containing stress-associated protein 1"/>
    <property type="match status" value="1"/>
</dbReference>
<dbReference type="SUPFAM" id="SSF118310">
    <property type="entry name" value="AN1-like Zinc finger"/>
    <property type="match status" value="1"/>
</dbReference>
<feature type="compositionally biased region" description="Low complexity" evidence="6">
    <location>
        <begin position="76"/>
        <end position="95"/>
    </location>
</feature>
<reference evidence="9" key="1">
    <citation type="submission" date="2021-01" db="EMBL/GenBank/DDBJ databases">
        <authorList>
            <person name="Bezrukov I."/>
        </authorList>
    </citation>
    <scope>NUCLEOTIDE SEQUENCE</scope>
</reference>
<dbReference type="AlphaFoldDB" id="A0A8S1ZD67"/>
<dbReference type="Gene3D" id="1.20.5.4770">
    <property type="match status" value="1"/>
</dbReference>
<evidence type="ECO:0000259" key="8">
    <source>
        <dbReference type="PROSITE" id="PS51039"/>
    </source>
</evidence>
<feature type="domain" description="A20-type" evidence="7">
    <location>
        <begin position="13"/>
        <end position="47"/>
    </location>
</feature>
<dbReference type="InterPro" id="IPR002653">
    <property type="entry name" value="Znf_A20"/>
</dbReference>
<dbReference type="InterPro" id="IPR000058">
    <property type="entry name" value="Znf_AN1"/>
</dbReference>
<protein>
    <recommendedName>
        <fullName evidence="11">Zinc finger A20 and AN1 domain-containing stress-associated protein 1</fullName>
    </recommendedName>
</protein>
<organism evidence="9 10">
    <name type="scientific">Arabidopsis arenosa</name>
    <name type="common">Sand rock-cress</name>
    <name type="synonym">Cardaminopsis arenosa</name>
    <dbReference type="NCBI Taxonomy" id="38785"/>
    <lineage>
        <taxon>Eukaryota</taxon>
        <taxon>Viridiplantae</taxon>
        <taxon>Streptophyta</taxon>
        <taxon>Embryophyta</taxon>
        <taxon>Tracheophyta</taxon>
        <taxon>Spermatophyta</taxon>
        <taxon>Magnoliopsida</taxon>
        <taxon>eudicotyledons</taxon>
        <taxon>Gunneridae</taxon>
        <taxon>Pentapetalae</taxon>
        <taxon>rosids</taxon>
        <taxon>malvids</taxon>
        <taxon>Brassicales</taxon>
        <taxon>Brassicaceae</taxon>
        <taxon>Camelineae</taxon>
        <taxon>Arabidopsis</taxon>
    </lineage>
</organism>
<proteinExistence type="predicted"/>
<dbReference type="EMBL" id="LR999451">
    <property type="protein sequence ID" value="CAE5957280.1"/>
    <property type="molecule type" value="Genomic_DNA"/>
</dbReference>
<evidence type="ECO:0008006" key="11">
    <source>
        <dbReference type="Google" id="ProtNLM"/>
    </source>
</evidence>
<dbReference type="InterPro" id="IPR050652">
    <property type="entry name" value="AN1_A20_ZnFinger"/>
</dbReference>
<dbReference type="Gene3D" id="4.10.1110.10">
    <property type="entry name" value="AN1-like Zinc finger"/>
    <property type="match status" value="1"/>
</dbReference>
<dbReference type="Pfam" id="PF01428">
    <property type="entry name" value="zf-AN1"/>
    <property type="match status" value="1"/>
</dbReference>
<dbReference type="PROSITE" id="PS51036">
    <property type="entry name" value="ZF_A20"/>
    <property type="match status" value="1"/>
</dbReference>
<dbReference type="Proteomes" id="UP000682877">
    <property type="component" value="Chromosome 1"/>
</dbReference>
<feature type="region of interest" description="Disordered" evidence="6">
    <location>
        <begin position="49"/>
        <end position="106"/>
    </location>
</feature>
<dbReference type="SMART" id="SM00154">
    <property type="entry name" value="ZnF_AN1"/>
    <property type="match status" value="1"/>
</dbReference>
<dbReference type="Pfam" id="PF01754">
    <property type="entry name" value="zf-A20"/>
    <property type="match status" value="1"/>
</dbReference>
<keyword evidence="10" id="KW-1185">Reference proteome</keyword>
<gene>
    <name evidence="9" type="ORF">AARE701A_LOCUS1001</name>
</gene>
<accession>A0A8S1ZD67</accession>
<evidence type="ECO:0000313" key="9">
    <source>
        <dbReference type="EMBL" id="CAE5957280.1"/>
    </source>
</evidence>
<dbReference type="SUPFAM" id="SSF57716">
    <property type="entry name" value="Glucocorticoid receptor-like (DNA-binding domain)"/>
    <property type="match status" value="1"/>
</dbReference>
<comment type="function">
    <text evidence="1">May be involved in environmental stress response.</text>
</comment>
<keyword evidence="3 5" id="KW-0863">Zinc-finger</keyword>
<dbReference type="PANTHER" id="PTHR10634:SF116">
    <property type="entry name" value="ZINC FINGER A20 AND AN1 DOMAIN-CONTAINING STRESS-ASSOCIATED PROTEIN 1"/>
    <property type="match status" value="1"/>
</dbReference>
<evidence type="ECO:0000256" key="5">
    <source>
        <dbReference type="PROSITE-ProRule" id="PRU00449"/>
    </source>
</evidence>
<dbReference type="GO" id="GO:0008270">
    <property type="term" value="F:zinc ion binding"/>
    <property type="evidence" value="ECO:0007669"/>
    <property type="project" value="UniProtKB-KW"/>
</dbReference>
<dbReference type="FunFam" id="4.10.1110.10:FF:000001">
    <property type="entry name" value="Zinc finger AN1-type containing 6"/>
    <property type="match status" value="1"/>
</dbReference>
<feature type="domain" description="AN1-type" evidence="8">
    <location>
        <begin position="104"/>
        <end position="150"/>
    </location>
</feature>
<keyword evidence="2" id="KW-0479">Metal-binding</keyword>
<evidence type="ECO:0000313" key="10">
    <source>
        <dbReference type="Proteomes" id="UP000682877"/>
    </source>
</evidence>
<evidence type="ECO:0000259" key="7">
    <source>
        <dbReference type="PROSITE" id="PS51036"/>
    </source>
</evidence>
<dbReference type="GO" id="GO:0003677">
    <property type="term" value="F:DNA binding"/>
    <property type="evidence" value="ECO:0007669"/>
    <property type="project" value="InterPro"/>
</dbReference>
<dbReference type="InterPro" id="IPR035896">
    <property type="entry name" value="AN1-like_Znf"/>
</dbReference>
<dbReference type="GO" id="GO:0043161">
    <property type="term" value="P:proteasome-mediated ubiquitin-dependent protein catabolic process"/>
    <property type="evidence" value="ECO:0007669"/>
    <property type="project" value="TreeGrafter"/>
</dbReference>
<evidence type="ECO:0000256" key="4">
    <source>
        <dbReference type="ARBA" id="ARBA00022833"/>
    </source>
</evidence>
<dbReference type="SMART" id="SM00259">
    <property type="entry name" value="ZnF_A20"/>
    <property type="match status" value="1"/>
</dbReference>
<dbReference type="PROSITE" id="PS51039">
    <property type="entry name" value="ZF_AN1"/>
    <property type="match status" value="1"/>
</dbReference>
<dbReference type="PANTHER" id="PTHR10634">
    <property type="entry name" value="AN1-TYPE ZINC FINGER PROTEIN"/>
    <property type="match status" value="1"/>
</dbReference>
<name>A0A8S1ZD67_ARAAE</name>